<keyword evidence="6 10" id="KW-0547">Nucleotide-binding</keyword>
<comment type="caution">
    <text evidence="10">Lacks conserved residue(s) required for the propagation of feature annotation.</text>
</comment>
<dbReference type="InterPro" id="IPR027417">
    <property type="entry name" value="P-loop_NTPase"/>
</dbReference>
<evidence type="ECO:0000256" key="6">
    <source>
        <dbReference type="ARBA" id="ARBA00022741"/>
    </source>
</evidence>
<dbReference type="PANTHER" id="PTHR11088">
    <property type="entry name" value="TRNA DIMETHYLALLYLTRANSFERASE"/>
    <property type="match status" value="1"/>
</dbReference>
<reference evidence="14 15" key="1">
    <citation type="submission" date="2020-02" db="EMBL/GenBank/DDBJ databases">
        <title>Balneolaceae bacterium YR4-1, complete genome.</title>
        <authorList>
            <person name="Li Y."/>
            <person name="Wu S."/>
        </authorList>
    </citation>
    <scope>NUCLEOTIDE SEQUENCE [LARGE SCALE GENOMIC DNA]</scope>
    <source>
        <strain evidence="14 15">YR4-1</strain>
    </source>
</reference>
<dbReference type="Gene3D" id="1.10.20.140">
    <property type="match status" value="1"/>
</dbReference>
<dbReference type="SUPFAM" id="SSF52540">
    <property type="entry name" value="P-loop containing nucleoside triphosphate hydrolases"/>
    <property type="match status" value="2"/>
</dbReference>
<sequence>MRILLIGPTAVGKTSVSLDLAEQLDAEIISADSRQCYKYMNIGTATPSQEELNRIPHYNISIIDPSVKDSAADYYDRAMNWEQEIKAKGKHILYSGGSTLHQQCIIKPFDDIPDANEKHIAELEQRIDEEGLESLFAQLQEVDPEYAAGMDGMNPQRIVRALDVWMQTGKPFSSFHSDDDHFELPPDTYVFGLRRDRENLYRRINQRVDLMFEKGFLNEVRSILDMGYSLEDPGLNTVGYKEAIAHLQGKLNRKSMITDMKTQTRRYAKRQITWFKRWNFVQWINLDETNNAGAVEKVLQHLAAKSNKD</sequence>
<dbReference type="EMBL" id="JAALLT010000001">
    <property type="protein sequence ID" value="NGP75172.1"/>
    <property type="molecule type" value="Genomic_DNA"/>
</dbReference>
<evidence type="ECO:0000256" key="2">
    <source>
        <dbReference type="ARBA" id="ARBA00003213"/>
    </source>
</evidence>
<keyword evidence="8 10" id="KW-0460">Magnesium</keyword>
<dbReference type="GO" id="GO:0006400">
    <property type="term" value="P:tRNA modification"/>
    <property type="evidence" value="ECO:0007669"/>
    <property type="project" value="TreeGrafter"/>
</dbReference>
<comment type="catalytic activity">
    <reaction evidence="9 10 11">
        <text>adenosine(37) in tRNA + dimethylallyl diphosphate = N(6)-dimethylallyladenosine(37) in tRNA + diphosphate</text>
        <dbReference type="Rhea" id="RHEA:26482"/>
        <dbReference type="Rhea" id="RHEA-COMP:10162"/>
        <dbReference type="Rhea" id="RHEA-COMP:10375"/>
        <dbReference type="ChEBI" id="CHEBI:33019"/>
        <dbReference type="ChEBI" id="CHEBI:57623"/>
        <dbReference type="ChEBI" id="CHEBI:74411"/>
        <dbReference type="ChEBI" id="CHEBI:74415"/>
        <dbReference type="EC" id="2.5.1.75"/>
    </reaction>
</comment>
<comment type="caution">
    <text evidence="14">The sequence shown here is derived from an EMBL/GenBank/DDBJ whole genome shotgun (WGS) entry which is preliminary data.</text>
</comment>
<feature type="region of interest" description="Interaction with substrate tRNA" evidence="10">
    <location>
        <begin position="156"/>
        <end position="160"/>
    </location>
</feature>
<evidence type="ECO:0000256" key="7">
    <source>
        <dbReference type="ARBA" id="ARBA00022840"/>
    </source>
</evidence>
<feature type="site" description="Interaction with substrate tRNA" evidence="10">
    <location>
        <position position="98"/>
    </location>
</feature>
<evidence type="ECO:0000256" key="8">
    <source>
        <dbReference type="ARBA" id="ARBA00022842"/>
    </source>
</evidence>
<evidence type="ECO:0000256" key="12">
    <source>
        <dbReference type="RuleBase" id="RU003784"/>
    </source>
</evidence>
<dbReference type="AlphaFoldDB" id="A0A6M1SR23"/>
<evidence type="ECO:0000313" key="14">
    <source>
        <dbReference type="EMBL" id="NGP75172.1"/>
    </source>
</evidence>
<evidence type="ECO:0000256" key="11">
    <source>
        <dbReference type="RuleBase" id="RU003783"/>
    </source>
</evidence>
<dbReference type="InterPro" id="IPR018022">
    <property type="entry name" value="IPT"/>
</dbReference>
<accession>A0A6M1SR23</accession>
<dbReference type="EC" id="2.5.1.75" evidence="10"/>
<comment type="subunit">
    <text evidence="10">Monomer.</text>
</comment>
<protein>
    <recommendedName>
        <fullName evidence="10">tRNA dimethylallyltransferase</fullName>
        <ecNumber evidence="10">2.5.1.75</ecNumber>
    </recommendedName>
    <alternativeName>
        <fullName evidence="10">Dimethylallyl diphosphate:tRNA dimethylallyltransferase</fullName>
        <shortName evidence="10">DMAPP:tRNA dimethylallyltransferase</shortName>
        <shortName evidence="10">DMATase</shortName>
    </alternativeName>
    <alternativeName>
        <fullName evidence="10">Isopentenyl-diphosphate:tRNA isopentenyltransferase</fullName>
        <shortName evidence="10">IPP transferase</shortName>
        <shortName evidence="10">IPPT</shortName>
        <shortName evidence="10">IPTase</shortName>
    </alternativeName>
</protein>
<comment type="similarity">
    <text evidence="3 10 13">Belongs to the IPP transferase family.</text>
</comment>
<dbReference type="GO" id="GO:0052381">
    <property type="term" value="F:tRNA dimethylallyltransferase activity"/>
    <property type="evidence" value="ECO:0007669"/>
    <property type="project" value="UniProtKB-UniRule"/>
</dbReference>
<organism evidence="14 15">
    <name type="scientific">Halalkalibaculum roseum</name>
    <dbReference type="NCBI Taxonomy" id="2709311"/>
    <lineage>
        <taxon>Bacteria</taxon>
        <taxon>Pseudomonadati</taxon>
        <taxon>Balneolota</taxon>
        <taxon>Balneolia</taxon>
        <taxon>Balneolales</taxon>
        <taxon>Balneolaceae</taxon>
        <taxon>Halalkalibaculum</taxon>
    </lineage>
</organism>
<evidence type="ECO:0000256" key="3">
    <source>
        <dbReference type="ARBA" id="ARBA00005842"/>
    </source>
</evidence>
<evidence type="ECO:0000256" key="13">
    <source>
        <dbReference type="RuleBase" id="RU003785"/>
    </source>
</evidence>
<dbReference type="Proteomes" id="UP000473278">
    <property type="component" value="Unassembled WGS sequence"/>
</dbReference>
<feature type="binding site" evidence="10">
    <location>
        <begin position="9"/>
        <end position="14"/>
    </location>
    <ligand>
        <name>substrate</name>
    </ligand>
</feature>
<dbReference type="Pfam" id="PF01715">
    <property type="entry name" value="IPPT"/>
    <property type="match status" value="1"/>
</dbReference>
<evidence type="ECO:0000256" key="10">
    <source>
        <dbReference type="HAMAP-Rule" id="MF_00185"/>
    </source>
</evidence>
<evidence type="ECO:0000256" key="9">
    <source>
        <dbReference type="ARBA" id="ARBA00049563"/>
    </source>
</evidence>
<feature type="region of interest" description="Interaction with substrate tRNA" evidence="10">
    <location>
        <begin position="32"/>
        <end position="35"/>
    </location>
</feature>
<comment type="cofactor">
    <cofactor evidence="1 10">
        <name>Mg(2+)</name>
        <dbReference type="ChEBI" id="CHEBI:18420"/>
    </cofactor>
</comment>
<keyword evidence="4 10" id="KW-0808">Transferase</keyword>
<dbReference type="HAMAP" id="MF_00185">
    <property type="entry name" value="IPP_trans"/>
    <property type="match status" value="1"/>
</dbReference>
<dbReference type="Gene3D" id="3.40.50.300">
    <property type="entry name" value="P-loop containing nucleotide triphosphate hydrolases"/>
    <property type="match status" value="1"/>
</dbReference>
<gene>
    <name evidence="10 14" type="primary">miaA</name>
    <name evidence="14" type="ORF">G3570_00895</name>
</gene>
<evidence type="ECO:0000256" key="1">
    <source>
        <dbReference type="ARBA" id="ARBA00001946"/>
    </source>
</evidence>
<keyword evidence="5 10" id="KW-0819">tRNA processing</keyword>
<keyword evidence="7 10" id="KW-0067">ATP-binding</keyword>
<evidence type="ECO:0000313" key="15">
    <source>
        <dbReference type="Proteomes" id="UP000473278"/>
    </source>
</evidence>
<evidence type="ECO:0000256" key="5">
    <source>
        <dbReference type="ARBA" id="ARBA00022694"/>
    </source>
</evidence>
<proteinExistence type="inferred from homology"/>
<comment type="function">
    <text evidence="2 10 12">Catalyzes the transfer of a dimethylallyl group onto the adenine at position 37 in tRNAs that read codons beginning with uridine, leading to the formation of N6-(dimethylallyl)adenosine (i(6)A).</text>
</comment>
<evidence type="ECO:0000256" key="4">
    <source>
        <dbReference type="ARBA" id="ARBA00022679"/>
    </source>
</evidence>
<feature type="binding site" evidence="10">
    <location>
        <begin position="7"/>
        <end position="14"/>
    </location>
    <ligand>
        <name>ATP</name>
        <dbReference type="ChEBI" id="CHEBI:30616"/>
    </ligand>
</feature>
<dbReference type="NCBIfam" id="TIGR00174">
    <property type="entry name" value="miaA"/>
    <property type="match status" value="1"/>
</dbReference>
<dbReference type="PANTHER" id="PTHR11088:SF60">
    <property type="entry name" value="TRNA DIMETHYLALLYLTRANSFERASE"/>
    <property type="match status" value="1"/>
</dbReference>
<dbReference type="InterPro" id="IPR039657">
    <property type="entry name" value="Dimethylallyltransferase"/>
</dbReference>
<dbReference type="GO" id="GO:0005524">
    <property type="term" value="F:ATP binding"/>
    <property type="evidence" value="ECO:0007669"/>
    <property type="project" value="UniProtKB-UniRule"/>
</dbReference>
<keyword evidence="15" id="KW-1185">Reference proteome</keyword>
<dbReference type="RefSeq" id="WP_165139465.1">
    <property type="nucleotide sequence ID" value="NZ_JAALLT010000001.1"/>
</dbReference>
<name>A0A6M1SR23_9BACT</name>